<keyword evidence="1" id="KW-1133">Transmembrane helix</keyword>
<keyword evidence="1" id="KW-0812">Transmembrane</keyword>
<comment type="caution">
    <text evidence="2">The sequence shown here is derived from an EMBL/GenBank/DDBJ whole genome shotgun (WGS) entry which is preliminary data.</text>
</comment>
<dbReference type="EMBL" id="WWCO01000012">
    <property type="protein sequence ID" value="MYM36097.1"/>
    <property type="molecule type" value="Genomic_DNA"/>
</dbReference>
<sequence>MMIIGEFAFYLFMEVLMYSVGRFVIPVISFGRARAARPREIFSRKPLPPHAEDGKLLVPEWGVAIVGLLTLTAAIALYIALR</sequence>
<evidence type="ECO:0000313" key="2">
    <source>
        <dbReference type="EMBL" id="MYM36097.1"/>
    </source>
</evidence>
<feature type="transmembrane region" description="Helical" evidence="1">
    <location>
        <begin position="7"/>
        <end position="28"/>
    </location>
</feature>
<organism evidence="2 3">
    <name type="scientific">Duganella lactea</name>
    <dbReference type="NCBI Taxonomy" id="2692173"/>
    <lineage>
        <taxon>Bacteria</taxon>
        <taxon>Pseudomonadati</taxon>
        <taxon>Pseudomonadota</taxon>
        <taxon>Betaproteobacteria</taxon>
        <taxon>Burkholderiales</taxon>
        <taxon>Oxalobacteraceae</taxon>
        <taxon>Telluria group</taxon>
        <taxon>Duganella</taxon>
    </lineage>
</organism>
<name>A0ABW9VBF0_9BURK</name>
<evidence type="ECO:0000313" key="3">
    <source>
        <dbReference type="Proteomes" id="UP000449678"/>
    </source>
</evidence>
<dbReference type="RefSeq" id="WP_160991474.1">
    <property type="nucleotide sequence ID" value="NZ_WWCO01000012.1"/>
</dbReference>
<dbReference type="Proteomes" id="UP000449678">
    <property type="component" value="Unassembled WGS sequence"/>
</dbReference>
<proteinExistence type="predicted"/>
<protein>
    <submittedName>
        <fullName evidence="2">Uncharacterized protein</fullName>
    </submittedName>
</protein>
<accession>A0ABW9VBF0</accession>
<evidence type="ECO:0000256" key="1">
    <source>
        <dbReference type="SAM" id="Phobius"/>
    </source>
</evidence>
<reference evidence="2 3" key="1">
    <citation type="submission" date="2019-12" db="EMBL/GenBank/DDBJ databases">
        <title>Novel species isolated from a subtropical stream in China.</title>
        <authorList>
            <person name="Lu H."/>
        </authorList>
    </citation>
    <scope>NUCLEOTIDE SEQUENCE [LARGE SCALE GENOMIC DNA]</scope>
    <source>
        <strain evidence="2 3">FT94W</strain>
    </source>
</reference>
<keyword evidence="3" id="KW-1185">Reference proteome</keyword>
<feature type="transmembrane region" description="Helical" evidence="1">
    <location>
        <begin position="61"/>
        <end position="81"/>
    </location>
</feature>
<keyword evidence="1" id="KW-0472">Membrane</keyword>
<gene>
    <name evidence="2" type="ORF">GTP38_17330</name>
</gene>